<evidence type="ECO:0000313" key="3">
    <source>
        <dbReference type="Proteomes" id="UP000317429"/>
    </source>
</evidence>
<sequence length="198" mass="22225" precursor="true">MARKHAPCRPLTVFSALALALVVCSSTGCYTIFAEMGPSIGIFSIPIPVSPFFQKDAEDKFWNKERYDRVPILGPITSGGPPIALDPPSDDEVMRALEKARPVQGGVPLLWERNRNDVRITVCKISDYVDPVRVYPLIGPAQQHHAHYKCTIYFEEVTRVGWPIPHTLRDEEAQEVVYIDHNHLHMVGDVDTGCNSEF</sequence>
<protein>
    <recommendedName>
        <fullName evidence="4">Lipoprotein</fullName>
    </recommendedName>
</protein>
<keyword evidence="1" id="KW-0732">Signal</keyword>
<dbReference type="EMBL" id="CP036291">
    <property type="protein sequence ID" value="QDU87978.1"/>
    <property type="molecule type" value="Genomic_DNA"/>
</dbReference>
<evidence type="ECO:0000256" key="1">
    <source>
        <dbReference type="SAM" id="SignalP"/>
    </source>
</evidence>
<evidence type="ECO:0000313" key="2">
    <source>
        <dbReference type="EMBL" id="QDU87978.1"/>
    </source>
</evidence>
<accession>A0A518D926</accession>
<keyword evidence="3" id="KW-1185">Reference proteome</keyword>
<dbReference type="KEGG" id="pnd:Pla175_13460"/>
<dbReference type="AlphaFoldDB" id="A0A518D926"/>
<evidence type="ECO:0008006" key="4">
    <source>
        <dbReference type="Google" id="ProtNLM"/>
    </source>
</evidence>
<gene>
    <name evidence="2" type="ORF">Pla175_13460</name>
</gene>
<organism evidence="2 3">
    <name type="scientific">Pirellulimonas nuda</name>
    <dbReference type="NCBI Taxonomy" id="2528009"/>
    <lineage>
        <taxon>Bacteria</taxon>
        <taxon>Pseudomonadati</taxon>
        <taxon>Planctomycetota</taxon>
        <taxon>Planctomycetia</taxon>
        <taxon>Pirellulales</taxon>
        <taxon>Lacipirellulaceae</taxon>
        <taxon>Pirellulimonas</taxon>
    </lineage>
</organism>
<proteinExistence type="predicted"/>
<dbReference type="PROSITE" id="PS51257">
    <property type="entry name" value="PROKAR_LIPOPROTEIN"/>
    <property type="match status" value="1"/>
</dbReference>
<feature type="signal peptide" evidence="1">
    <location>
        <begin position="1"/>
        <end position="20"/>
    </location>
</feature>
<feature type="chain" id="PRO_5022170156" description="Lipoprotein" evidence="1">
    <location>
        <begin position="21"/>
        <end position="198"/>
    </location>
</feature>
<dbReference type="Proteomes" id="UP000317429">
    <property type="component" value="Chromosome"/>
</dbReference>
<name>A0A518D926_9BACT</name>
<reference evidence="2 3" key="1">
    <citation type="submission" date="2019-02" db="EMBL/GenBank/DDBJ databases">
        <title>Deep-cultivation of Planctomycetes and their phenomic and genomic characterization uncovers novel biology.</title>
        <authorList>
            <person name="Wiegand S."/>
            <person name="Jogler M."/>
            <person name="Boedeker C."/>
            <person name="Pinto D."/>
            <person name="Vollmers J."/>
            <person name="Rivas-Marin E."/>
            <person name="Kohn T."/>
            <person name="Peeters S.H."/>
            <person name="Heuer A."/>
            <person name="Rast P."/>
            <person name="Oberbeckmann S."/>
            <person name="Bunk B."/>
            <person name="Jeske O."/>
            <person name="Meyerdierks A."/>
            <person name="Storesund J.E."/>
            <person name="Kallscheuer N."/>
            <person name="Luecker S."/>
            <person name="Lage O.M."/>
            <person name="Pohl T."/>
            <person name="Merkel B.J."/>
            <person name="Hornburger P."/>
            <person name="Mueller R.-W."/>
            <person name="Bruemmer F."/>
            <person name="Labrenz M."/>
            <person name="Spormann A.M."/>
            <person name="Op den Camp H."/>
            <person name="Overmann J."/>
            <person name="Amann R."/>
            <person name="Jetten M.S.M."/>
            <person name="Mascher T."/>
            <person name="Medema M.H."/>
            <person name="Devos D.P."/>
            <person name="Kaster A.-K."/>
            <person name="Ovreas L."/>
            <person name="Rohde M."/>
            <person name="Galperin M.Y."/>
            <person name="Jogler C."/>
        </authorList>
    </citation>
    <scope>NUCLEOTIDE SEQUENCE [LARGE SCALE GENOMIC DNA]</scope>
    <source>
        <strain evidence="2 3">Pla175</strain>
    </source>
</reference>